<evidence type="ECO:0000313" key="1">
    <source>
        <dbReference type="EMBL" id="TCO80270.1"/>
    </source>
</evidence>
<organism evidence="1 2">
    <name type="scientific">Plasticicumulans lactativorans</name>
    <dbReference type="NCBI Taxonomy" id="1133106"/>
    <lineage>
        <taxon>Bacteria</taxon>
        <taxon>Pseudomonadati</taxon>
        <taxon>Pseudomonadota</taxon>
        <taxon>Gammaproteobacteria</taxon>
        <taxon>Candidatus Competibacteraceae</taxon>
        <taxon>Plasticicumulans</taxon>
    </lineage>
</organism>
<dbReference type="Proteomes" id="UP000295765">
    <property type="component" value="Unassembled WGS sequence"/>
</dbReference>
<protein>
    <submittedName>
        <fullName evidence="1">Adenosylcobinamide hydrolase</fullName>
    </submittedName>
</protein>
<dbReference type="PANTHER" id="PTHR35336">
    <property type="entry name" value="ADENOSYLCOBINAMIDE AMIDOHYDROLASE"/>
    <property type="match status" value="1"/>
</dbReference>
<dbReference type="GO" id="GO:0016787">
    <property type="term" value="F:hydrolase activity"/>
    <property type="evidence" value="ECO:0007669"/>
    <property type="project" value="UniProtKB-KW"/>
</dbReference>
<dbReference type="AlphaFoldDB" id="A0A4V2SCQ5"/>
<evidence type="ECO:0000313" key="2">
    <source>
        <dbReference type="Proteomes" id="UP000295765"/>
    </source>
</evidence>
<keyword evidence="2" id="KW-1185">Reference proteome</keyword>
<dbReference type="InterPro" id="IPR052209">
    <property type="entry name" value="CbiZ"/>
</dbReference>
<reference evidence="1 2" key="1">
    <citation type="submission" date="2019-03" db="EMBL/GenBank/DDBJ databases">
        <title>Genomic Encyclopedia of Type Strains, Phase IV (KMG-IV): sequencing the most valuable type-strain genomes for metagenomic binning, comparative biology and taxonomic classification.</title>
        <authorList>
            <person name="Goeker M."/>
        </authorList>
    </citation>
    <scope>NUCLEOTIDE SEQUENCE [LARGE SCALE GENOMIC DNA]</scope>
    <source>
        <strain evidence="1 2">DSM 25287</strain>
    </source>
</reference>
<sequence length="240" mass="24404">MRAVDDATGLPAADGLRVECDGDWLGVAFAAPRRCLSWAVHRPGLVQAGRVAWLQVRDADLGPEVDPAALLARRLQARGWGDAVGLLTACDVAGHRRARVTHAGVSADCVLTLGLGNGVRVGELPAAARAWRPGTINLVCQVSVPLALPALLEALSIATAARTAGVLALGWSDDPAGAPVSGTGTDCCVIACPDTAPGATYAGLHTAVGQALGAAVLQATRAAGHAWLARTLCPLTPSNR</sequence>
<comment type="caution">
    <text evidence="1">The sequence shown here is derived from an EMBL/GenBank/DDBJ whole genome shotgun (WGS) entry which is preliminary data.</text>
</comment>
<dbReference type="InterPro" id="IPR002808">
    <property type="entry name" value="AdoCbi_amidolase"/>
</dbReference>
<proteinExistence type="predicted"/>
<keyword evidence="1" id="KW-0378">Hydrolase</keyword>
<dbReference type="PANTHER" id="PTHR35336:SF5">
    <property type="entry name" value="ADENOSYLCOBINAMIDE AMIDOHYDROLASE"/>
    <property type="match status" value="1"/>
</dbReference>
<dbReference type="EMBL" id="SLWY01000015">
    <property type="protein sequence ID" value="TCO80270.1"/>
    <property type="molecule type" value="Genomic_DNA"/>
</dbReference>
<dbReference type="Pfam" id="PF01955">
    <property type="entry name" value="CbiZ"/>
    <property type="match status" value="1"/>
</dbReference>
<gene>
    <name evidence="1" type="ORF">EV699_11546</name>
</gene>
<accession>A0A4V2SCQ5</accession>
<name>A0A4V2SCQ5_9GAMM</name>
<dbReference type="OrthoDB" id="5242020at2"/>